<feature type="non-terminal residue" evidence="2">
    <location>
        <position position="1"/>
    </location>
</feature>
<name>K0RM24_THAOC</name>
<protein>
    <submittedName>
        <fullName evidence="2">Uncharacterized protein</fullName>
    </submittedName>
</protein>
<evidence type="ECO:0000313" key="2">
    <source>
        <dbReference type="EMBL" id="EJK53344.1"/>
    </source>
</evidence>
<feature type="compositionally biased region" description="Polar residues" evidence="1">
    <location>
        <begin position="62"/>
        <end position="72"/>
    </location>
</feature>
<dbReference type="EMBL" id="AGNL01037969">
    <property type="protein sequence ID" value="EJK53344.1"/>
    <property type="molecule type" value="Genomic_DNA"/>
</dbReference>
<comment type="caution">
    <text evidence="2">The sequence shown here is derived from an EMBL/GenBank/DDBJ whole genome shotgun (WGS) entry which is preliminary data.</text>
</comment>
<evidence type="ECO:0000256" key="1">
    <source>
        <dbReference type="SAM" id="MobiDB-lite"/>
    </source>
</evidence>
<feature type="region of interest" description="Disordered" evidence="1">
    <location>
        <begin position="62"/>
        <end position="102"/>
    </location>
</feature>
<reference evidence="2 3" key="1">
    <citation type="journal article" date="2012" name="Genome Biol.">
        <title>Genome and low-iron response of an oceanic diatom adapted to chronic iron limitation.</title>
        <authorList>
            <person name="Lommer M."/>
            <person name="Specht M."/>
            <person name="Roy A.S."/>
            <person name="Kraemer L."/>
            <person name="Andreson R."/>
            <person name="Gutowska M.A."/>
            <person name="Wolf J."/>
            <person name="Bergner S.V."/>
            <person name="Schilhabel M.B."/>
            <person name="Klostermeier U.C."/>
            <person name="Beiko R.G."/>
            <person name="Rosenstiel P."/>
            <person name="Hippler M."/>
            <person name="Laroche J."/>
        </authorList>
    </citation>
    <scope>NUCLEOTIDE SEQUENCE [LARGE SCALE GENOMIC DNA]</scope>
    <source>
        <strain evidence="2 3">CCMP1005</strain>
    </source>
</reference>
<evidence type="ECO:0000313" key="3">
    <source>
        <dbReference type="Proteomes" id="UP000266841"/>
    </source>
</evidence>
<keyword evidence="3" id="KW-1185">Reference proteome</keyword>
<gene>
    <name evidence="2" type="ORF">THAOC_27241</name>
</gene>
<accession>K0RM24</accession>
<proteinExistence type="predicted"/>
<dbReference type="Proteomes" id="UP000266841">
    <property type="component" value="Unassembled WGS sequence"/>
</dbReference>
<dbReference type="AlphaFoldDB" id="K0RM24"/>
<organism evidence="2 3">
    <name type="scientific">Thalassiosira oceanica</name>
    <name type="common">Marine diatom</name>
    <dbReference type="NCBI Taxonomy" id="159749"/>
    <lineage>
        <taxon>Eukaryota</taxon>
        <taxon>Sar</taxon>
        <taxon>Stramenopiles</taxon>
        <taxon>Ochrophyta</taxon>
        <taxon>Bacillariophyta</taxon>
        <taxon>Coscinodiscophyceae</taxon>
        <taxon>Thalassiosirophycidae</taxon>
        <taxon>Thalassiosirales</taxon>
        <taxon>Thalassiosiraceae</taxon>
        <taxon>Thalassiosira</taxon>
    </lineage>
</organism>
<sequence>IETSILRNDAALYPALAVATREGKDNTATVGKAGGDQSIRPSCQSRSHQIFGCQGSVSLNGLNSRHSAQQGSAGHDQLLAGAAPGPWRHPARRDRSWTGSSIEMSLPRMSSYPDDEAASKSSLQYRQHHAAQYFRCAFLINDGRASSDGCVTKTSIGEVSYQGQGPEDIVDGAGEDRRLRLLHAVRFVHG</sequence>